<dbReference type="InterPro" id="IPR028784">
    <property type="entry name" value="BBS1"/>
</dbReference>
<dbReference type="PANTHER" id="PTHR20870">
    <property type="entry name" value="BARDET-BIEDL SYNDROME 1 PROTEIN"/>
    <property type="match status" value="1"/>
</dbReference>
<dbReference type="AlphaFoldDB" id="A0ABD0M172"/>
<dbReference type="Proteomes" id="UP001519460">
    <property type="component" value="Unassembled WGS sequence"/>
</dbReference>
<dbReference type="SUPFAM" id="SSF50978">
    <property type="entry name" value="WD40 repeat-like"/>
    <property type="match status" value="1"/>
</dbReference>
<sequence>MSAASDEQRSDSSDKWLDAYNDRVASLYTFTQCMTLSDIQADGDYKLIIADLGTGSYDMKLKVYKNTNLMSEHTIIDLPTGVVTFYMDTLEPRTPAIAVASGPYIYVYKNLRPYFKFTLPPLDVHPVEQDLWDQAREGQISTLVMRETLENLRLEGAVLTVKSLRMLQLEAHDLDAFVQVHRTSPLKRQTVITCLATLKKSLADDDAISCLVLGTENKAIYVLDPEAFTVLATMELPSVPVFLSVNGLYDVEYRIVTSCRNGCVYTLKRGTSEAIVKHCIELKSQPVGMERINKNIYVGTMDQMLHCFTAKGKKLWTVKMPATILTLEAIDFKPKGFKAVAVALSNRQVQLYKEKFLVDIIHTEDVVTGLRFGRFAREDGTLVMTTKSGSLFVKILKRSAKFEEQDLSAGPPAAQNTKLNVPKKTKLFVDQTLREREHAVAMHRTFQRDLYLLRLNVAREYAKALDNSMNPISSDPTEPLKLSAQIQGIGPTFKLTVNLQNTSLTQASSELIIAFEFDERLYSFRKKLIQVPMLVPGLNYIFDTFIDCLNDKGVSDNVKVFVLRQGKSVPLITGVISMPVAEVVVMS</sequence>
<evidence type="ECO:0000313" key="3">
    <source>
        <dbReference type="EMBL" id="KAK7505472.1"/>
    </source>
</evidence>
<dbReference type="InterPro" id="IPR015943">
    <property type="entry name" value="WD40/YVTN_repeat-like_dom_sf"/>
</dbReference>
<gene>
    <name evidence="3" type="ORF">BaRGS_00003217</name>
</gene>
<dbReference type="Gene3D" id="2.130.10.10">
    <property type="entry name" value="YVTN repeat-like/Quinoprotein amine dehydrogenase"/>
    <property type="match status" value="1"/>
</dbReference>
<evidence type="ECO:0000259" key="1">
    <source>
        <dbReference type="Pfam" id="PF14779"/>
    </source>
</evidence>
<dbReference type="PANTHER" id="PTHR20870:SF0">
    <property type="entry name" value="BARDET-BIEDL SYNDROME 1 PROTEIN"/>
    <property type="match status" value="1"/>
</dbReference>
<proteinExistence type="predicted"/>
<name>A0ABD0M172_9CAEN</name>
<dbReference type="EMBL" id="JACVVK020000010">
    <property type="protein sequence ID" value="KAK7505472.1"/>
    <property type="molecule type" value="Genomic_DNA"/>
</dbReference>
<feature type="domain" description="Bardet-Biedl syndrome 1 N-terminal" evidence="1">
    <location>
        <begin position="16"/>
        <end position="268"/>
    </location>
</feature>
<evidence type="ECO:0000313" key="4">
    <source>
        <dbReference type="Proteomes" id="UP001519460"/>
    </source>
</evidence>
<feature type="domain" description="Bardet-Biedl syndrome 1 protein GAE" evidence="2">
    <location>
        <begin position="480"/>
        <end position="582"/>
    </location>
</feature>
<dbReference type="InterPro" id="IPR032728">
    <property type="entry name" value="BBS1_N"/>
</dbReference>
<accession>A0ABD0M172</accession>
<organism evidence="3 4">
    <name type="scientific">Batillaria attramentaria</name>
    <dbReference type="NCBI Taxonomy" id="370345"/>
    <lineage>
        <taxon>Eukaryota</taxon>
        <taxon>Metazoa</taxon>
        <taxon>Spiralia</taxon>
        <taxon>Lophotrochozoa</taxon>
        <taxon>Mollusca</taxon>
        <taxon>Gastropoda</taxon>
        <taxon>Caenogastropoda</taxon>
        <taxon>Sorbeoconcha</taxon>
        <taxon>Cerithioidea</taxon>
        <taxon>Batillariidae</taxon>
        <taxon>Batillaria</taxon>
    </lineage>
</organism>
<protein>
    <recommendedName>
        <fullName evidence="5">Bardet-Biedl syndrome 1</fullName>
    </recommendedName>
</protein>
<evidence type="ECO:0008006" key="5">
    <source>
        <dbReference type="Google" id="ProtNLM"/>
    </source>
</evidence>
<reference evidence="3 4" key="1">
    <citation type="journal article" date="2023" name="Sci. Data">
        <title>Genome assembly of the Korean intertidal mud-creeper Batillaria attramentaria.</title>
        <authorList>
            <person name="Patra A.K."/>
            <person name="Ho P.T."/>
            <person name="Jun S."/>
            <person name="Lee S.J."/>
            <person name="Kim Y."/>
            <person name="Won Y.J."/>
        </authorList>
    </citation>
    <scope>NUCLEOTIDE SEQUENCE [LARGE SCALE GENOMIC DNA]</scope>
    <source>
        <strain evidence="3">Wonlab-2016</strain>
    </source>
</reference>
<dbReference type="Pfam" id="PF23304">
    <property type="entry name" value="GAE_BBS1"/>
    <property type="match status" value="1"/>
</dbReference>
<dbReference type="InterPro" id="IPR036322">
    <property type="entry name" value="WD40_repeat_dom_sf"/>
</dbReference>
<dbReference type="InterPro" id="IPR056419">
    <property type="entry name" value="GAE_BBS1"/>
</dbReference>
<dbReference type="Pfam" id="PF14779">
    <property type="entry name" value="BBS1"/>
    <property type="match status" value="1"/>
</dbReference>
<keyword evidence="4" id="KW-1185">Reference proteome</keyword>
<evidence type="ECO:0000259" key="2">
    <source>
        <dbReference type="Pfam" id="PF23304"/>
    </source>
</evidence>
<comment type="caution">
    <text evidence="3">The sequence shown here is derived from an EMBL/GenBank/DDBJ whole genome shotgun (WGS) entry which is preliminary data.</text>
</comment>